<dbReference type="EMBL" id="AZHO01000004">
    <property type="protein sequence ID" value="KMT61163.1"/>
    <property type="molecule type" value="Genomic_DNA"/>
</dbReference>
<dbReference type="InterPro" id="IPR047199">
    <property type="entry name" value="CorA-like"/>
</dbReference>
<dbReference type="GO" id="GO:0046873">
    <property type="term" value="F:metal ion transmembrane transporter activity"/>
    <property type="evidence" value="ECO:0007669"/>
    <property type="project" value="InterPro"/>
</dbReference>
<proteinExistence type="inferred from homology"/>
<evidence type="ECO:0000313" key="7">
    <source>
        <dbReference type="EMBL" id="KMT61163.1"/>
    </source>
</evidence>
<evidence type="ECO:0000313" key="8">
    <source>
        <dbReference type="Proteomes" id="UP000052258"/>
    </source>
</evidence>
<evidence type="ECO:0000256" key="4">
    <source>
        <dbReference type="ARBA" id="ARBA00022989"/>
    </source>
</evidence>
<dbReference type="Pfam" id="PF01544">
    <property type="entry name" value="CorA"/>
    <property type="match status" value="1"/>
</dbReference>
<feature type="transmembrane region" description="Helical" evidence="6">
    <location>
        <begin position="288"/>
        <end position="309"/>
    </location>
</feature>
<dbReference type="InterPro" id="IPR002523">
    <property type="entry name" value="MgTranspt_CorA/ZnTranspt_ZntB"/>
</dbReference>
<dbReference type="PATRIC" id="fig|1430899.3.peg.231"/>
<comment type="caution">
    <text evidence="7">The sequence shown here is derived from an EMBL/GenBank/DDBJ whole genome shotgun (WGS) entry which is preliminary data.</text>
</comment>
<dbReference type="SUPFAM" id="SSF144083">
    <property type="entry name" value="Magnesium transport protein CorA, transmembrane region"/>
    <property type="match status" value="1"/>
</dbReference>
<sequence length="314" mass="36567">MHQIFKSDEDGKLMELEVAERNSWINIVAPTSEEINQVAENYNIPLEFLEDPLDKDESARIERDDDTEAVLIICDFPVVDEDDIHYASFETIPMGIILTKDHFITICTIDSSIIQSFIKRRIKGFYTHMKTRFALQILYMISTQFLRHLKRLNRQTDEIEKELHESMKNKQLYDLMGIEKSLVYFVTALKSNKLVLDKMMRQHIVKMYEEDQDLLEDVIIENRQGIEMAEVHSNILSGMMDAYASIISNNMNIVMKFLTSFTIILTIPTMVFSFYGMNVELPFMGMPLAWILTLGISFGIAGVLALVFWRRKFF</sequence>
<evidence type="ECO:0000256" key="6">
    <source>
        <dbReference type="SAM" id="Phobius"/>
    </source>
</evidence>
<reference evidence="7 8" key="1">
    <citation type="journal article" date="2015" name="Genome Biol. Evol.">
        <title>Comparative Genomics of Listeria Sensu Lato: Genus-Wide Differences in Evolutionary Dynamics and the Progressive Gain of Complex, Potentially Pathogenicity-Related Traits through Lateral Gene Transfer.</title>
        <authorList>
            <person name="Chiara M."/>
            <person name="Caruso M."/>
            <person name="D'Erchia A.M."/>
            <person name="Manzari C."/>
            <person name="Fraccalvieri R."/>
            <person name="Goffredo E."/>
            <person name="Latorre L."/>
            <person name="Miccolupo A."/>
            <person name="Padalino I."/>
            <person name="Santagada G."/>
            <person name="Chiocco D."/>
            <person name="Pesole G."/>
            <person name="Horner D.S."/>
            <person name="Parisi A."/>
        </authorList>
    </citation>
    <scope>NUCLEOTIDE SEQUENCE [LARGE SCALE GENOMIC DNA]</scope>
    <source>
        <strain evidence="7 8">1991</strain>
    </source>
</reference>
<gene>
    <name evidence="7" type="ORF">X560_0230</name>
</gene>
<comment type="similarity">
    <text evidence="2">Belongs to the CorA metal ion transporter (MIT) (TC 1.A.35) family.</text>
</comment>
<dbReference type="Proteomes" id="UP000052258">
    <property type="component" value="Unassembled WGS sequence"/>
</dbReference>
<evidence type="ECO:0000256" key="2">
    <source>
        <dbReference type="ARBA" id="ARBA00009765"/>
    </source>
</evidence>
<dbReference type="InterPro" id="IPR045863">
    <property type="entry name" value="CorA_TM1_TM2"/>
</dbReference>
<dbReference type="GO" id="GO:0016020">
    <property type="term" value="C:membrane"/>
    <property type="evidence" value="ECO:0007669"/>
    <property type="project" value="UniProtKB-SubCell"/>
</dbReference>
<dbReference type="Gene3D" id="1.20.58.340">
    <property type="entry name" value="Magnesium transport protein CorA, transmembrane region"/>
    <property type="match status" value="2"/>
</dbReference>
<dbReference type="SUPFAM" id="SSF143865">
    <property type="entry name" value="CorA soluble domain-like"/>
    <property type="match status" value="1"/>
</dbReference>
<evidence type="ECO:0000256" key="1">
    <source>
        <dbReference type="ARBA" id="ARBA00004141"/>
    </source>
</evidence>
<dbReference type="PANTHER" id="PTHR47891:SF2">
    <property type="entry name" value="MAGNESIUM AND COBALT TRANSPORTER"/>
    <property type="match status" value="1"/>
</dbReference>
<keyword evidence="3 6" id="KW-0812">Transmembrane</keyword>
<keyword evidence="4 6" id="KW-1133">Transmembrane helix</keyword>
<dbReference type="RefSeq" id="WP_007472768.1">
    <property type="nucleotide sequence ID" value="NZ_KQ130610.1"/>
</dbReference>
<protein>
    <submittedName>
        <fullName evidence="7">Magnesium transporter CorA family protein</fullName>
    </submittedName>
</protein>
<feature type="transmembrane region" description="Helical" evidence="6">
    <location>
        <begin position="257"/>
        <end position="276"/>
    </location>
</feature>
<dbReference type="InterPro" id="IPR045861">
    <property type="entry name" value="CorA_cytoplasmic_dom"/>
</dbReference>
<dbReference type="PANTHER" id="PTHR47891">
    <property type="entry name" value="TRANSPORTER-RELATED"/>
    <property type="match status" value="1"/>
</dbReference>
<name>A0A0J8GK89_9LIST</name>
<dbReference type="AlphaFoldDB" id="A0A0J8GK89"/>
<evidence type="ECO:0000256" key="3">
    <source>
        <dbReference type="ARBA" id="ARBA00022692"/>
    </source>
</evidence>
<keyword evidence="5 6" id="KW-0472">Membrane</keyword>
<dbReference type="Gene3D" id="3.30.460.20">
    <property type="entry name" value="CorA soluble domain-like"/>
    <property type="match status" value="1"/>
</dbReference>
<organism evidence="7 8">
    <name type="scientific">Listeria fleischmannii 1991</name>
    <dbReference type="NCBI Taxonomy" id="1430899"/>
    <lineage>
        <taxon>Bacteria</taxon>
        <taxon>Bacillati</taxon>
        <taxon>Bacillota</taxon>
        <taxon>Bacilli</taxon>
        <taxon>Bacillales</taxon>
        <taxon>Listeriaceae</taxon>
        <taxon>Listeria</taxon>
    </lineage>
</organism>
<dbReference type="CDD" id="cd12827">
    <property type="entry name" value="EcCorA_ZntB-like_u2"/>
    <property type="match status" value="1"/>
</dbReference>
<accession>A0A0J8GK89</accession>
<dbReference type="OrthoDB" id="9803416at2"/>
<comment type="subcellular location">
    <subcellularLocation>
        <location evidence="1">Membrane</location>
        <topology evidence="1">Multi-pass membrane protein</topology>
    </subcellularLocation>
</comment>
<evidence type="ECO:0000256" key="5">
    <source>
        <dbReference type="ARBA" id="ARBA00023136"/>
    </source>
</evidence>
<keyword evidence="8" id="KW-1185">Reference proteome</keyword>